<evidence type="ECO:0000256" key="4">
    <source>
        <dbReference type="ARBA" id="ARBA00022801"/>
    </source>
</evidence>
<gene>
    <name evidence="11" type="ORF">H9819_09430</name>
</gene>
<evidence type="ECO:0000259" key="9">
    <source>
        <dbReference type="Pfam" id="PF02836"/>
    </source>
</evidence>
<organism evidence="11 12">
    <name type="scientific">Candidatus Bacteroides merdipullorum</name>
    <dbReference type="NCBI Taxonomy" id="2838474"/>
    <lineage>
        <taxon>Bacteria</taxon>
        <taxon>Pseudomonadati</taxon>
        <taxon>Bacteroidota</taxon>
        <taxon>Bacteroidia</taxon>
        <taxon>Bacteroidales</taxon>
        <taxon>Bacteroidaceae</taxon>
        <taxon>Bacteroides</taxon>
    </lineage>
</organism>
<evidence type="ECO:0000313" key="12">
    <source>
        <dbReference type="Proteomes" id="UP000824023"/>
    </source>
</evidence>
<dbReference type="PANTHER" id="PTHR46323:SF2">
    <property type="entry name" value="BETA-GALACTOSIDASE"/>
    <property type="match status" value="1"/>
</dbReference>
<reference evidence="11" key="1">
    <citation type="journal article" date="2021" name="PeerJ">
        <title>Extensive microbial diversity within the chicken gut microbiome revealed by metagenomics and culture.</title>
        <authorList>
            <person name="Gilroy R."/>
            <person name="Ravi A."/>
            <person name="Getino M."/>
            <person name="Pursley I."/>
            <person name="Horton D.L."/>
            <person name="Alikhan N.F."/>
            <person name="Baker D."/>
            <person name="Gharbi K."/>
            <person name="Hall N."/>
            <person name="Watson M."/>
            <person name="Adriaenssens E.M."/>
            <person name="Foster-Nyarko E."/>
            <person name="Jarju S."/>
            <person name="Secka A."/>
            <person name="Antonio M."/>
            <person name="Oren A."/>
            <person name="Chaudhuri R.R."/>
            <person name="La Ragione R."/>
            <person name="Hildebrand F."/>
            <person name="Pallen M.J."/>
        </authorList>
    </citation>
    <scope>NUCLEOTIDE SEQUENCE</scope>
    <source>
        <strain evidence="11">ChiHjej12B11-24981</strain>
    </source>
</reference>
<dbReference type="PRINTS" id="PR00132">
    <property type="entry name" value="GLHYDRLASE2"/>
</dbReference>
<feature type="domain" description="Glycoside hydrolase family 2 catalytic" evidence="9">
    <location>
        <begin position="367"/>
        <end position="449"/>
    </location>
</feature>
<sequence>MKKLILSGIILASLSPHALTWAQQGSDLEWCNQFVSGVNKEEACQIAIPFANEQQARQLSMEESPYYQSLNGTWKFNWVADPNNRPQEFYKPDYDVSQWDDIKVPATWQIEAVRNNKEWDKPLYCNTIYPFCDWRNVQWPNVIQPRPADYTFANMPNPVGSYRREFTLPESWKGRDVFIRFNGVEAGFYIWLNGKKVGYSEDSYLPAEFNLTPYINEKGSNVLAVEVYRFTDGSYLECQDFWRFSGIFRDVFLWSAPKTQIRDFFFRTDLDSQYKNATVQLDVQLTGKKSKGDLQIKLIDPQGKVVTTQTLPAKIGQNSLTFDVENPDKWTAETPNLYDLNITLLQKGKVTDLRNIKVGFRKIEFAKDGRMLINGKSTLLRGVDRHDHSPWNGRTVSKEEMENDIKVMKRLNVNAVRTSHYPNNPYWYDLCDKYGIYVMAEANVECHGL</sequence>
<evidence type="ECO:0000256" key="2">
    <source>
        <dbReference type="ARBA" id="ARBA00007401"/>
    </source>
</evidence>
<reference evidence="11" key="2">
    <citation type="submission" date="2021-04" db="EMBL/GenBank/DDBJ databases">
        <authorList>
            <person name="Gilroy R."/>
        </authorList>
    </citation>
    <scope>NUCLEOTIDE SEQUENCE</scope>
    <source>
        <strain evidence="11">ChiHjej12B11-24981</strain>
    </source>
</reference>
<dbReference type="InterPro" id="IPR006101">
    <property type="entry name" value="Glyco_hydro_2"/>
</dbReference>
<dbReference type="Pfam" id="PF02837">
    <property type="entry name" value="Glyco_hydro_2_N"/>
    <property type="match status" value="1"/>
</dbReference>
<proteinExistence type="inferred from homology"/>
<dbReference type="GO" id="GO:0004565">
    <property type="term" value="F:beta-galactosidase activity"/>
    <property type="evidence" value="ECO:0007669"/>
    <property type="project" value="UniProtKB-EC"/>
</dbReference>
<dbReference type="GO" id="GO:0009341">
    <property type="term" value="C:beta-galactosidase complex"/>
    <property type="evidence" value="ECO:0007669"/>
    <property type="project" value="TreeGrafter"/>
</dbReference>
<dbReference type="Pfam" id="PF00703">
    <property type="entry name" value="Glyco_hydro_2"/>
    <property type="match status" value="1"/>
</dbReference>
<evidence type="ECO:0000256" key="3">
    <source>
        <dbReference type="ARBA" id="ARBA00012756"/>
    </source>
</evidence>
<dbReference type="Gene3D" id="3.20.20.80">
    <property type="entry name" value="Glycosidases"/>
    <property type="match status" value="1"/>
</dbReference>
<name>A0A9D2A740_9BACE</name>
<evidence type="ECO:0000256" key="6">
    <source>
        <dbReference type="RuleBase" id="RU361154"/>
    </source>
</evidence>
<dbReference type="PANTHER" id="PTHR46323">
    <property type="entry name" value="BETA-GALACTOSIDASE"/>
    <property type="match status" value="1"/>
</dbReference>
<feature type="domain" description="Glycosyl hydrolases family 2 sugar binding" evidence="10">
    <location>
        <begin position="68"/>
        <end position="257"/>
    </location>
</feature>
<dbReference type="PROSITE" id="PS00719">
    <property type="entry name" value="GLYCOSYL_HYDROL_F2_1"/>
    <property type="match status" value="1"/>
</dbReference>
<dbReference type="EC" id="3.2.1.23" evidence="3"/>
<evidence type="ECO:0000313" key="11">
    <source>
        <dbReference type="EMBL" id="HIZ02449.1"/>
    </source>
</evidence>
<protein>
    <recommendedName>
        <fullName evidence="3">beta-galactosidase</fullName>
        <ecNumber evidence="3">3.2.1.23</ecNumber>
    </recommendedName>
</protein>
<dbReference type="Proteomes" id="UP000824023">
    <property type="component" value="Unassembled WGS sequence"/>
</dbReference>
<dbReference type="InterPro" id="IPR017853">
    <property type="entry name" value="GH"/>
</dbReference>
<dbReference type="Pfam" id="PF02836">
    <property type="entry name" value="Glyco_hydro_2_C"/>
    <property type="match status" value="1"/>
</dbReference>
<comment type="similarity">
    <text evidence="2 6">Belongs to the glycosyl hydrolase 2 family.</text>
</comment>
<dbReference type="EMBL" id="DXCK01000124">
    <property type="protein sequence ID" value="HIZ02449.1"/>
    <property type="molecule type" value="Genomic_DNA"/>
</dbReference>
<dbReference type="Gene3D" id="2.60.40.10">
    <property type="entry name" value="Immunoglobulins"/>
    <property type="match status" value="1"/>
</dbReference>
<feature type="domain" description="Glycoside hydrolase family 2 immunoglobulin-like beta-sandwich" evidence="8">
    <location>
        <begin position="259"/>
        <end position="361"/>
    </location>
</feature>
<evidence type="ECO:0000256" key="5">
    <source>
        <dbReference type="ARBA" id="ARBA00023295"/>
    </source>
</evidence>
<dbReference type="InterPro" id="IPR008979">
    <property type="entry name" value="Galactose-bd-like_sf"/>
</dbReference>
<evidence type="ECO:0000256" key="1">
    <source>
        <dbReference type="ARBA" id="ARBA00001412"/>
    </source>
</evidence>
<comment type="caution">
    <text evidence="11">The sequence shown here is derived from an EMBL/GenBank/DDBJ whole genome shotgun (WGS) entry which is preliminary data.</text>
</comment>
<dbReference type="InterPro" id="IPR006102">
    <property type="entry name" value="Ig-like_GH2"/>
</dbReference>
<dbReference type="SUPFAM" id="SSF51445">
    <property type="entry name" value="(Trans)glycosidases"/>
    <property type="match status" value="1"/>
</dbReference>
<dbReference type="SUPFAM" id="SSF49785">
    <property type="entry name" value="Galactose-binding domain-like"/>
    <property type="match status" value="1"/>
</dbReference>
<comment type="catalytic activity">
    <reaction evidence="1">
        <text>Hydrolysis of terminal non-reducing beta-D-galactose residues in beta-D-galactosides.</text>
        <dbReference type="EC" id="3.2.1.23"/>
    </reaction>
</comment>
<keyword evidence="7" id="KW-0732">Signal</keyword>
<evidence type="ECO:0000256" key="7">
    <source>
        <dbReference type="SAM" id="SignalP"/>
    </source>
</evidence>
<dbReference type="InterPro" id="IPR050347">
    <property type="entry name" value="Bact_Beta-galactosidase"/>
</dbReference>
<dbReference type="FunFam" id="2.60.120.260:FF:000108">
    <property type="entry name" value="Beta-galactosidase"/>
    <property type="match status" value="1"/>
</dbReference>
<dbReference type="InterPro" id="IPR036156">
    <property type="entry name" value="Beta-gal/glucu_dom_sf"/>
</dbReference>
<keyword evidence="5 6" id="KW-0326">Glycosidase</keyword>
<evidence type="ECO:0000259" key="10">
    <source>
        <dbReference type="Pfam" id="PF02837"/>
    </source>
</evidence>
<dbReference type="GO" id="GO:0005990">
    <property type="term" value="P:lactose catabolic process"/>
    <property type="evidence" value="ECO:0007669"/>
    <property type="project" value="TreeGrafter"/>
</dbReference>
<keyword evidence="4 6" id="KW-0378">Hydrolase</keyword>
<dbReference type="AlphaFoldDB" id="A0A9D2A740"/>
<dbReference type="FunFam" id="2.60.40.10:FF:000680">
    <property type="entry name" value="Beta-galactosidase"/>
    <property type="match status" value="1"/>
</dbReference>
<dbReference type="Gene3D" id="2.60.120.260">
    <property type="entry name" value="Galactose-binding domain-like"/>
    <property type="match status" value="1"/>
</dbReference>
<dbReference type="InterPro" id="IPR006103">
    <property type="entry name" value="Glyco_hydro_2_cat"/>
</dbReference>
<feature type="non-terminal residue" evidence="11">
    <location>
        <position position="449"/>
    </location>
</feature>
<feature type="chain" id="PRO_5038526940" description="beta-galactosidase" evidence="7">
    <location>
        <begin position="19"/>
        <end position="449"/>
    </location>
</feature>
<dbReference type="SUPFAM" id="SSF49303">
    <property type="entry name" value="beta-Galactosidase/glucuronidase domain"/>
    <property type="match status" value="1"/>
</dbReference>
<accession>A0A9D2A740</accession>
<dbReference type="InterPro" id="IPR006104">
    <property type="entry name" value="Glyco_hydro_2_N"/>
</dbReference>
<dbReference type="InterPro" id="IPR013783">
    <property type="entry name" value="Ig-like_fold"/>
</dbReference>
<dbReference type="InterPro" id="IPR023230">
    <property type="entry name" value="Glyco_hydro_2_CS"/>
</dbReference>
<feature type="signal peptide" evidence="7">
    <location>
        <begin position="1"/>
        <end position="18"/>
    </location>
</feature>
<evidence type="ECO:0000259" key="8">
    <source>
        <dbReference type="Pfam" id="PF00703"/>
    </source>
</evidence>